<name>A0A3B0XEC3_9ZZZZ</name>
<dbReference type="AlphaFoldDB" id="A0A3B0XEC3"/>
<reference evidence="2" key="1">
    <citation type="submission" date="2018-06" db="EMBL/GenBank/DDBJ databases">
        <authorList>
            <person name="Zhirakovskaya E."/>
        </authorList>
    </citation>
    <scope>NUCLEOTIDE SEQUENCE</scope>
</reference>
<accession>A0A3B0XEC3</accession>
<organism evidence="2">
    <name type="scientific">hydrothermal vent metagenome</name>
    <dbReference type="NCBI Taxonomy" id="652676"/>
    <lineage>
        <taxon>unclassified sequences</taxon>
        <taxon>metagenomes</taxon>
        <taxon>ecological metagenomes</taxon>
    </lineage>
</organism>
<proteinExistence type="predicted"/>
<feature type="region of interest" description="Disordered" evidence="1">
    <location>
        <begin position="175"/>
        <end position="207"/>
    </location>
</feature>
<gene>
    <name evidence="2" type="ORF">MNBD_GAMMA08-2429</name>
</gene>
<evidence type="ECO:0000256" key="1">
    <source>
        <dbReference type="SAM" id="MobiDB-lite"/>
    </source>
</evidence>
<dbReference type="EMBL" id="UOFH01000222">
    <property type="protein sequence ID" value="VAW62633.1"/>
    <property type="molecule type" value="Genomic_DNA"/>
</dbReference>
<sequence length="253" mass="26893">MNNISTLITSALMSVLLISCADSDSPFTAEGGGGAISTGVVSSKGIDLKSSEISPTIVENGAFTQTTLDLAVTISDRNQIIINTPKTIHFRAEWGIFSDTTGNTCITSAGQCSVSWTSSDPGDVPADLLVRIVAYTVGEESFSDLNDNNIFDDADGDSSSFTDTEEPFLDTLQGGVRNGIYDNTPSDTGKSELIDTEGGSPPEKNQMHDPVDNFYNGPACQHTTLCHTEFFNVVVWDSILLDINGDVDNPPPP</sequence>
<protein>
    <submittedName>
        <fullName evidence="2">Uncharacterized protein</fullName>
    </submittedName>
</protein>
<evidence type="ECO:0000313" key="2">
    <source>
        <dbReference type="EMBL" id="VAW62633.1"/>
    </source>
</evidence>